<keyword evidence="2 6" id="KW-0812">Transmembrane</keyword>
<evidence type="ECO:0000259" key="7">
    <source>
        <dbReference type="Pfam" id="PF20684"/>
    </source>
</evidence>
<reference evidence="8 9" key="1">
    <citation type="journal article" date="2018" name="Front. Microbiol.">
        <title>Genome-Wide Analysis of Corynespora cassiicola Leaf Fall Disease Putative Effectors.</title>
        <authorList>
            <person name="Lopez D."/>
            <person name="Ribeiro S."/>
            <person name="Label P."/>
            <person name="Fumanal B."/>
            <person name="Venisse J.S."/>
            <person name="Kohler A."/>
            <person name="de Oliveira R.R."/>
            <person name="Labutti K."/>
            <person name="Lipzen A."/>
            <person name="Lail K."/>
            <person name="Bauer D."/>
            <person name="Ohm R.A."/>
            <person name="Barry K.W."/>
            <person name="Spatafora J."/>
            <person name="Grigoriev I.V."/>
            <person name="Martin F.M."/>
            <person name="Pujade-Renaud V."/>
        </authorList>
    </citation>
    <scope>NUCLEOTIDE SEQUENCE [LARGE SCALE GENOMIC DNA]</scope>
    <source>
        <strain evidence="8 9">Philippines</strain>
    </source>
</reference>
<keyword evidence="4 6" id="KW-0472">Membrane</keyword>
<evidence type="ECO:0000256" key="6">
    <source>
        <dbReference type="SAM" id="Phobius"/>
    </source>
</evidence>
<feature type="transmembrane region" description="Helical" evidence="6">
    <location>
        <begin position="226"/>
        <end position="246"/>
    </location>
</feature>
<keyword evidence="9" id="KW-1185">Reference proteome</keyword>
<feature type="transmembrane region" description="Helical" evidence="6">
    <location>
        <begin position="108"/>
        <end position="129"/>
    </location>
</feature>
<sequence length="254" mass="28754">IVLATIVIALRPFVRIAMKKSARGWAWEDTFAVLAWASLLCSVIFAVKAAFYGLGARDSRLNELLTIRCGEYLLYSQLLYGLSMPLIKASVVFTLLRFTNERRYRWTLYAMQLLATTIATVGILASLLYCKPIQAYWNIHYGTCGDFMVVVRIGYAWTAISIATDWCCSLLPWFIVRKLQMSKKSKITVMIILGVGSIASTASIVRATYLRYYLEADDRFYWNAHIILWCILESGIGIIAASLPALRSLFVTWL</sequence>
<evidence type="ECO:0000256" key="4">
    <source>
        <dbReference type="ARBA" id="ARBA00023136"/>
    </source>
</evidence>
<dbReference type="InterPro" id="IPR052337">
    <property type="entry name" value="SAT4-like"/>
</dbReference>
<dbReference type="OrthoDB" id="3897607at2759"/>
<comment type="subcellular location">
    <subcellularLocation>
        <location evidence="1">Membrane</location>
        <topology evidence="1">Multi-pass membrane protein</topology>
    </subcellularLocation>
</comment>
<comment type="similarity">
    <text evidence="5">Belongs to the SAT4 family.</text>
</comment>
<accession>A0A2T2NIJ5</accession>
<dbReference type="AlphaFoldDB" id="A0A2T2NIJ5"/>
<feature type="non-terminal residue" evidence="8">
    <location>
        <position position="1"/>
    </location>
</feature>
<dbReference type="Pfam" id="PF20684">
    <property type="entry name" value="Fung_rhodopsin"/>
    <property type="match status" value="1"/>
</dbReference>
<proteinExistence type="inferred from homology"/>
<dbReference type="Proteomes" id="UP000240883">
    <property type="component" value="Unassembled WGS sequence"/>
</dbReference>
<feature type="non-terminal residue" evidence="8">
    <location>
        <position position="254"/>
    </location>
</feature>
<feature type="transmembrane region" description="Helical" evidence="6">
    <location>
        <begin position="149"/>
        <end position="175"/>
    </location>
</feature>
<keyword evidence="3 6" id="KW-1133">Transmembrane helix</keyword>
<dbReference type="PANTHER" id="PTHR33048:SF15">
    <property type="entry name" value="INTEGRAL MEMBRANE PROTEIN"/>
    <property type="match status" value="1"/>
</dbReference>
<dbReference type="GO" id="GO:0016020">
    <property type="term" value="C:membrane"/>
    <property type="evidence" value="ECO:0007669"/>
    <property type="project" value="UniProtKB-SubCell"/>
</dbReference>
<dbReference type="InterPro" id="IPR049326">
    <property type="entry name" value="Rhodopsin_dom_fungi"/>
</dbReference>
<feature type="transmembrane region" description="Helical" evidence="6">
    <location>
        <begin position="187"/>
        <end position="206"/>
    </location>
</feature>
<protein>
    <recommendedName>
        <fullName evidence="7">Rhodopsin domain-containing protein</fullName>
    </recommendedName>
</protein>
<name>A0A2T2NIJ5_CORCC</name>
<feature type="transmembrane region" description="Helical" evidence="6">
    <location>
        <begin position="30"/>
        <end position="52"/>
    </location>
</feature>
<feature type="transmembrane region" description="Helical" evidence="6">
    <location>
        <begin position="72"/>
        <end position="96"/>
    </location>
</feature>
<feature type="domain" description="Rhodopsin" evidence="7">
    <location>
        <begin position="15"/>
        <end position="251"/>
    </location>
</feature>
<evidence type="ECO:0000256" key="5">
    <source>
        <dbReference type="ARBA" id="ARBA00038359"/>
    </source>
</evidence>
<organism evidence="8 9">
    <name type="scientific">Corynespora cassiicola Philippines</name>
    <dbReference type="NCBI Taxonomy" id="1448308"/>
    <lineage>
        <taxon>Eukaryota</taxon>
        <taxon>Fungi</taxon>
        <taxon>Dikarya</taxon>
        <taxon>Ascomycota</taxon>
        <taxon>Pezizomycotina</taxon>
        <taxon>Dothideomycetes</taxon>
        <taxon>Pleosporomycetidae</taxon>
        <taxon>Pleosporales</taxon>
        <taxon>Corynesporascaceae</taxon>
        <taxon>Corynespora</taxon>
    </lineage>
</organism>
<dbReference type="EMBL" id="KZ678137">
    <property type="protein sequence ID" value="PSN65220.1"/>
    <property type="molecule type" value="Genomic_DNA"/>
</dbReference>
<evidence type="ECO:0000256" key="3">
    <source>
        <dbReference type="ARBA" id="ARBA00022989"/>
    </source>
</evidence>
<evidence type="ECO:0000256" key="1">
    <source>
        <dbReference type="ARBA" id="ARBA00004141"/>
    </source>
</evidence>
<evidence type="ECO:0000313" key="8">
    <source>
        <dbReference type="EMBL" id="PSN65220.1"/>
    </source>
</evidence>
<gene>
    <name evidence="8" type="ORF">BS50DRAFT_475220</name>
</gene>
<dbReference type="PANTHER" id="PTHR33048">
    <property type="entry name" value="PTH11-LIKE INTEGRAL MEMBRANE PROTEIN (AFU_ORTHOLOGUE AFUA_5G11245)"/>
    <property type="match status" value="1"/>
</dbReference>
<evidence type="ECO:0000256" key="2">
    <source>
        <dbReference type="ARBA" id="ARBA00022692"/>
    </source>
</evidence>
<evidence type="ECO:0000313" key="9">
    <source>
        <dbReference type="Proteomes" id="UP000240883"/>
    </source>
</evidence>